<evidence type="ECO:0000313" key="2">
    <source>
        <dbReference type="Proteomes" id="UP001054945"/>
    </source>
</evidence>
<reference evidence="1 2" key="1">
    <citation type="submission" date="2021-06" db="EMBL/GenBank/DDBJ databases">
        <title>Caerostris extrusa draft genome.</title>
        <authorList>
            <person name="Kono N."/>
            <person name="Arakawa K."/>
        </authorList>
    </citation>
    <scope>NUCLEOTIDE SEQUENCE [LARGE SCALE GENOMIC DNA]</scope>
</reference>
<proteinExistence type="predicted"/>
<evidence type="ECO:0000313" key="1">
    <source>
        <dbReference type="EMBL" id="GIY04377.1"/>
    </source>
</evidence>
<sequence length="84" mass="9308">MSIFYRTTAISFRKGAASKQPLQYLLEKVLLLNVGVPTLVHVSKKEKTIKCYPALITHKIKWVKVAEGAPALGADWVKAKGLFP</sequence>
<dbReference type="Proteomes" id="UP001054945">
    <property type="component" value="Unassembled WGS sequence"/>
</dbReference>
<protein>
    <submittedName>
        <fullName evidence="1">Uncharacterized protein</fullName>
    </submittedName>
</protein>
<name>A0AAV4Q7P3_CAEEX</name>
<organism evidence="1 2">
    <name type="scientific">Caerostris extrusa</name>
    <name type="common">Bark spider</name>
    <name type="synonym">Caerostris bankana</name>
    <dbReference type="NCBI Taxonomy" id="172846"/>
    <lineage>
        <taxon>Eukaryota</taxon>
        <taxon>Metazoa</taxon>
        <taxon>Ecdysozoa</taxon>
        <taxon>Arthropoda</taxon>
        <taxon>Chelicerata</taxon>
        <taxon>Arachnida</taxon>
        <taxon>Araneae</taxon>
        <taxon>Araneomorphae</taxon>
        <taxon>Entelegynae</taxon>
        <taxon>Araneoidea</taxon>
        <taxon>Araneidae</taxon>
        <taxon>Caerostris</taxon>
    </lineage>
</organism>
<comment type="caution">
    <text evidence="1">The sequence shown here is derived from an EMBL/GenBank/DDBJ whole genome shotgun (WGS) entry which is preliminary data.</text>
</comment>
<dbReference type="AlphaFoldDB" id="A0AAV4Q7P3"/>
<gene>
    <name evidence="1" type="ORF">CEXT_485091</name>
</gene>
<accession>A0AAV4Q7P3</accession>
<dbReference type="EMBL" id="BPLR01005702">
    <property type="protein sequence ID" value="GIY04377.1"/>
    <property type="molecule type" value="Genomic_DNA"/>
</dbReference>
<keyword evidence="2" id="KW-1185">Reference proteome</keyword>